<dbReference type="Gene3D" id="3.30.420.40">
    <property type="match status" value="1"/>
</dbReference>
<dbReference type="InterPro" id="IPR043129">
    <property type="entry name" value="ATPase_NBD"/>
</dbReference>
<keyword evidence="2" id="KW-1185">Reference proteome</keyword>
<name>E6MJQ4_9FIRM</name>
<gene>
    <name evidence="1" type="ORF">HMP0721_2239</name>
</gene>
<dbReference type="EMBL" id="AEQN01000029">
    <property type="protein sequence ID" value="EFV00677.1"/>
    <property type="molecule type" value="Genomic_DNA"/>
</dbReference>
<dbReference type="SUPFAM" id="SSF53067">
    <property type="entry name" value="Actin-like ATPase domain"/>
    <property type="match status" value="1"/>
</dbReference>
<organism evidence="1 2">
    <name type="scientific">Pseudoramibacter alactolyticus ATCC 23263</name>
    <dbReference type="NCBI Taxonomy" id="887929"/>
    <lineage>
        <taxon>Bacteria</taxon>
        <taxon>Bacillati</taxon>
        <taxon>Bacillota</taxon>
        <taxon>Clostridia</taxon>
        <taxon>Eubacteriales</taxon>
        <taxon>Eubacteriaceae</taxon>
        <taxon>Pseudoramibacter</taxon>
    </lineage>
</organism>
<dbReference type="STRING" id="887929.HMP0721_2239"/>
<protein>
    <submittedName>
        <fullName evidence="1">Uncharacterized protein</fullName>
    </submittedName>
</protein>
<sequence>MMDVKVGAMKLTRSVIICVIGDENGGESCREQVPVTGPGVAIERVNAFFVDAEVEAIICVIADVPLDLTPGSQHYGDVVGADLPEWENVDLVANFEAALRVPIGCVPADQDDDGDACAALRKAAGLVRR</sequence>
<comment type="caution">
    <text evidence="1">The sequence shown here is derived from an EMBL/GenBank/DDBJ whole genome shotgun (WGS) entry which is preliminary data.</text>
</comment>
<evidence type="ECO:0000313" key="2">
    <source>
        <dbReference type="Proteomes" id="UP000004754"/>
    </source>
</evidence>
<dbReference type="eggNOG" id="COG1940">
    <property type="taxonomic scope" value="Bacteria"/>
</dbReference>
<accession>E6MJQ4</accession>
<proteinExistence type="predicted"/>
<reference evidence="1 2" key="1">
    <citation type="submission" date="2010-12" db="EMBL/GenBank/DDBJ databases">
        <authorList>
            <person name="Muzny D."/>
            <person name="Qin X."/>
            <person name="Deng J."/>
            <person name="Jiang H."/>
            <person name="Liu Y."/>
            <person name="Qu J."/>
            <person name="Song X.-Z."/>
            <person name="Zhang L."/>
            <person name="Thornton R."/>
            <person name="Coyle M."/>
            <person name="Francisco L."/>
            <person name="Jackson L."/>
            <person name="Javaid M."/>
            <person name="Korchina V."/>
            <person name="Kovar C."/>
            <person name="Mata R."/>
            <person name="Mathew T."/>
            <person name="Ngo R."/>
            <person name="Nguyen L."/>
            <person name="Nguyen N."/>
            <person name="Okwuonu G."/>
            <person name="Ongeri F."/>
            <person name="Pham C."/>
            <person name="Simmons D."/>
            <person name="Wilczek-Boney K."/>
            <person name="Hale W."/>
            <person name="Jakkamsetti A."/>
            <person name="Pham P."/>
            <person name="Ruth R."/>
            <person name="San Lucas F."/>
            <person name="Warren J."/>
            <person name="Zhang J."/>
            <person name="Zhao Z."/>
            <person name="Zhou C."/>
            <person name="Zhu D."/>
            <person name="Lee S."/>
            <person name="Bess C."/>
            <person name="Blankenburg K."/>
            <person name="Forbes L."/>
            <person name="Fu Q."/>
            <person name="Gubbala S."/>
            <person name="Hirani K."/>
            <person name="Jayaseelan J.C."/>
            <person name="Lara F."/>
            <person name="Munidasa M."/>
            <person name="Palculict T."/>
            <person name="Patil S."/>
            <person name="Pu L.-L."/>
            <person name="Saada N."/>
            <person name="Tang L."/>
            <person name="Weissenberger G."/>
            <person name="Zhu Y."/>
            <person name="Hemphill L."/>
            <person name="Shang Y."/>
            <person name="Youmans B."/>
            <person name="Ayvaz T."/>
            <person name="Ross M."/>
            <person name="Santibanez J."/>
            <person name="Aqrawi P."/>
            <person name="Gross S."/>
            <person name="Joshi V."/>
            <person name="Fowler G."/>
            <person name="Nazareth L."/>
            <person name="Reid J."/>
            <person name="Worley K."/>
            <person name="Petrosino J."/>
            <person name="Highlander S."/>
            <person name="Gibbs R."/>
        </authorList>
    </citation>
    <scope>NUCLEOTIDE SEQUENCE [LARGE SCALE GENOMIC DNA]</scope>
    <source>
        <strain evidence="1 2">ATCC 23263</strain>
    </source>
</reference>
<dbReference type="AlphaFoldDB" id="E6MJQ4"/>
<dbReference type="Proteomes" id="UP000004754">
    <property type="component" value="Unassembled WGS sequence"/>
</dbReference>
<evidence type="ECO:0000313" key="1">
    <source>
        <dbReference type="EMBL" id="EFV00677.1"/>
    </source>
</evidence>
<dbReference type="HOGENOM" id="CLU_1946915_0_0_9"/>